<keyword evidence="7" id="KW-0966">Cell projection</keyword>
<dbReference type="PANTHER" id="PTHR42792">
    <property type="entry name" value="FLAGELLIN"/>
    <property type="match status" value="1"/>
</dbReference>
<feature type="domain" description="Flagellin N-terminal" evidence="5">
    <location>
        <begin position="5"/>
        <end position="141"/>
    </location>
</feature>
<sequence>MALTVNSNIASLNAQRNLSGSTNALSTSLERLSSGSRINSAKDDAAGLQISNRLTSQINGLNVAVKNANDGISMAQTAEGALQESTNIMQRMRDLALQASNGSNSAEERKALNQEFTNLSGELTRIAKTTTFGGKNLLDGTLKGESFQVGSNAGETLSFSIGDMSAKGLSGQSTLAEFEAGAAAVADVEDDGTVTADGFDAAGKLITAAGDGVSIKLNGTIVSFEEGDTLDKVVDKINNASTGVTAAKNEDGDGIVLTSLQDFTVEDGDPAGLEVLGLDGWESDTDGVAESANHTIDSLDILTAGNAQLAIQALDDAIASVDSTRADLGAVQNRFESTISNLQNIAENASAARGRIMDTDYAAESANLAKNQIMQQAGTAMLAQANQLPQAVLSLLG</sequence>
<organism evidence="7 8">
    <name type="scientific">Halopseudomonas formosensis</name>
    <dbReference type="NCBI Taxonomy" id="1002526"/>
    <lineage>
        <taxon>Bacteria</taxon>
        <taxon>Pseudomonadati</taxon>
        <taxon>Pseudomonadota</taxon>
        <taxon>Gammaproteobacteria</taxon>
        <taxon>Pseudomonadales</taxon>
        <taxon>Pseudomonadaceae</taxon>
        <taxon>Halopseudomonas</taxon>
    </lineage>
</organism>
<comment type="caution">
    <text evidence="7">The sequence shown here is derived from an EMBL/GenBank/DDBJ whole genome shotgun (WGS) entry which is preliminary data.</text>
</comment>
<keyword evidence="8" id="KW-1185">Reference proteome</keyword>
<comment type="similarity">
    <text evidence="1 4">Belongs to the bacterial flagellin family.</text>
</comment>
<comment type="subcellular location">
    <subcellularLocation>
        <location evidence="4">Secreted</location>
    </subcellularLocation>
    <subcellularLocation>
        <location evidence="4">Bacterial flagellum</location>
    </subcellularLocation>
</comment>
<dbReference type="InterPro" id="IPR001029">
    <property type="entry name" value="Flagellin_N"/>
</dbReference>
<dbReference type="PANTHER" id="PTHR42792:SF2">
    <property type="entry name" value="FLAGELLIN"/>
    <property type="match status" value="1"/>
</dbReference>
<keyword evidence="2 4" id="KW-0964">Secreted</keyword>
<dbReference type="EMBL" id="JAVRDO010000004">
    <property type="protein sequence ID" value="MDX9687266.1"/>
    <property type="molecule type" value="Genomic_DNA"/>
</dbReference>
<evidence type="ECO:0000259" key="6">
    <source>
        <dbReference type="Pfam" id="PF00700"/>
    </source>
</evidence>
<evidence type="ECO:0000256" key="4">
    <source>
        <dbReference type="RuleBase" id="RU362073"/>
    </source>
</evidence>
<dbReference type="Gene3D" id="6.10.10.10">
    <property type="entry name" value="Flagellar export chaperone, C-terminal domain"/>
    <property type="match status" value="1"/>
</dbReference>
<accession>A0ABU5BX80</accession>
<evidence type="ECO:0000256" key="1">
    <source>
        <dbReference type="ARBA" id="ARBA00005709"/>
    </source>
</evidence>
<dbReference type="Pfam" id="PF00669">
    <property type="entry name" value="Flagellin_N"/>
    <property type="match status" value="1"/>
</dbReference>
<evidence type="ECO:0000256" key="3">
    <source>
        <dbReference type="ARBA" id="ARBA00023143"/>
    </source>
</evidence>
<dbReference type="Proteomes" id="UP001281217">
    <property type="component" value="Unassembled WGS sequence"/>
</dbReference>
<reference evidence="8" key="1">
    <citation type="submission" date="2023-07" db="EMBL/GenBank/DDBJ databases">
        <authorList>
            <person name="de Witt J."/>
        </authorList>
    </citation>
    <scope>NUCLEOTIDE SEQUENCE [LARGE SCALE GENOMIC DNA]</scope>
    <source>
        <strain evidence="8">FZJ</strain>
    </source>
</reference>
<dbReference type="Gene3D" id="6.10.280.190">
    <property type="match status" value="1"/>
</dbReference>
<evidence type="ECO:0000259" key="5">
    <source>
        <dbReference type="Pfam" id="PF00669"/>
    </source>
</evidence>
<dbReference type="Gene3D" id="1.20.1330.10">
    <property type="entry name" value="f41 fragment of flagellin, N-terminal domain"/>
    <property type="match status" value="1"/>
</dbReference>
<evidence type="ECO:0000313" key="7">
    <source>
        <dbReference type="EMBL" id="MDX9687266.1"/>
    </source>
</evidence>
<gene>
    <name evidence="7" type="ORF">RED13_001692</name>
</gene>
<proteinExistence type="inferred from homology"/>
<name>A0ABU5BX80_9GAMM</name>
<dbReference type="InterPro" id="IPR046358">
    <property type="entry name" value="Flagellin_C"/>
</dbReference>
<dbReference type="Pfam" id="PF07196">
    <property type="entry name" value="Flagellin_IN"/>
    <property type="match status" value="1"/>
</dbReference>
<dbReference type="SUPFAM" id="SSF64518">
    <property type="entry name" value="Phase 1 flagellin"/>
    <property type="match status" value="1"/>
</dbReference>
<keyword evidence="7" id="KW-0282">Flagellum</keyword>
<dbReference type="InterPro" id="IPR010810">
    <property type="entry name" value="Flagellin_hook_IN_motif"/>
</dbReference>
<protein>
    <recommendedName>
        <fullName evidence="4">Flagellin</fullName>
    </recommendedName>
</protein>
<dbReference type="Pfam" id="PF00700">
    <property type="entry name" value="Flagellin_C"/>
    <property type="match status" value="1"/>
</dbReference>
<feature type="domain" description="Flagellin C-terminal" evidence="6">
    <location>
        <begin position="311"/>
        <end position="396"/>
    </location>
</feature>
<dbReference type="PRINTS" id="PR00207">
    <property type="entry name" value="FLAGELLIN"/>
</dbReference>
<dbReference type="InterPro" id="IPR042187">
    <property type="entry name" value="Flagellin_C_sub2"/>
</dbReference>
<dbReference type="InterPro" id="IPR001492">
    <property type="entry name" value="Flagellin"/>
</dbReference>
<dbReference type="Gene3D" id="2.60.40.4390">
    <property type="match status" value="1"/>
</dbReference>
<evidence type="ECO:0000256" key="2">
    <source>
        <dbReference type="ARBA" id="ARBA00022525"/>
    </source>
</evidence>
<keyword evidence="3 4" id="KW-0975">Bacterial flagellum</keyword>
<evidence type="ECO:0000313" key="8">
    <source>
        <dbReference type="Proteomes" id="UP001281217"/>
    </source>
</evidence>
<dbReference type="RefSeq" id="WP_320331101.1">
    <property type="nucleotide sequence ID" value="NZ_JAVRDO010000004.1"/>
</dbReference>
<keyword evidence="7" id="KW-0969">Cilium</keyword>
<comment type="function">
    <text evidence="4">Flagellin is the subunit protein which polymerizes to form the filaments of bacterial flagella.</text>
</comment>